<dbReference type="AlphaFoldDB" id="A0A6J2WUQ3"/>
<name>A0A6J2WUQ3_CHACN</name>
<proteinExistence type="predicted"/>
<dbReference type="InParanoid" id="A0A6J2WUQ3"/>
<dbReference type="FunFam" id="2.60.40.60:FF:000006">
    <property type="entry name" value="Protocadherin alpha 2"/>
    <property type="match status" value="1"/>
</dbReference>
<dbReference type="GO" id="GO:0007156">
    <property type="term" value="P:homophilic cell adhesion via plasma membrane adhesion molecules"/>
    <property type="evidence" value="ECO:0007669"/>
    <property type="project" value="InterPro"/>
</dbReference>
<feature type="signal peptide" evidence="15">
    <location>
        <begin position="1"/>
        <end position="27"/>
    </location>
</feature>
<dbReference type="Proteomes" id="UP000504632">
    <property type="component" value="Chromosome 15"/>
</dbReference>
<dbReference type="InterPro" id="IPR015919">
    <property type="entry name" value="Cadherin-like_sf"/>
</dbReference>
<evidence type="ECO:0000256" key="4">
    <source>
        <dbReference type="ARBA" id="ARBA00022692"/>
    </source>
</evidence>
<feature type="region of interest" description="Disordered" evidence="13">
    <location>
        <begin position="779"/>
        <end position="802"/>
    </location>
</feature>
<feature type="compositionally biased region" description="Basic and acidic residues" evidence="13">
    <location>
        <begin position="782"/>
        <end position="802"/>
    </location>
</feature>
<feature type="domain" description="Cadherin" evidence="16">
    <location>
        <begin position="566"/>
        <end position="671"/>
    </location>
</feature>
<dbReference type="Gene3D" id="2.60.40.60">
    <property type="entry name" value="Cadherins"/>
    <property type="match status" value="6"/>
</dbReference>
<dbReference type="InterPro" id="IPR020894">
    <property type="entry name" value="Cadherin_CS"/>
</dbReference>
<dbReference type="FunFam" id="2.60.40.60:FF:000002">
    <property type="entry name" value="Protocadherin alpha 2"/>
    <property type="match status" value="1"/>
</dbReference>
<keyword evidence="3" id="KW-1003">Cell membrane</keyword>
<evidence type="ECO:0000256" key="15">
    <source>
        <dbReference type="SAM" id="SignalP"/>
    </source>
</evidence>
<gene>
    <name evidence="18" type="primary">LOC115828184</name>
</gene>
<keyword evidence="6" id="KW-0677">Repeat</keyword>
<dbReference type="InterPro" id="IPR032455">
    <property type="entry name" value="Cadherin_C"/>
</dbReference>
<feature type="domain" description="Cadherin" evidence="16">
    <location>
        <begin position="241"/>
        <end position="344"/>
    </location>
</feature>
<dbReference type="FunFam" id="2.60.40.60:FF:000004">
    <property type="entry name" value="Protocadherin 1 gamma 2"/>
    <property type="match status" value="1"/>
</dbReference>
<evidence type="ECO:0000256" key="11">
    <source>
        <dbReference type="ARBA" id="ARBA00023180"/>
    </source>
</evidence>
<dbReference type="GO" id="GO:0005509">
    <property type="term" value="F:calcium ion binding"/>
    <property type="evidence" value="ECO:0007669"/>
    <property type="project" value="UniProtKB-UniRule"/>
</dbReference>
<feature type="domain" description="Cadherin" evidence="16">
    <location>
        <begin position="450"/>
        <end position="559"/>
    </location>
</feature>
<dbReference type="CDD" id="cd11304">
    <property type="entry name" value="Cadherin_repeat"/>
    <property type="match status" value="6"/>
</dbReference>
<keyword evidence="7 12" id="KW-0106">Calcium</keyword>
<dbReference type="RefSeq" id="XP_030647998.1">
    <property type="nucleotide sequence ID" value="XM_030792138.1"/>
</dbReference>
<dbReference type="PANTHER" id="PTHR24028:SF296">
    <property type="entry name" value="PROTOCADHERIN 1 GAMMA 11 PRECURSOR-RELATED"/>
    <property type="match status" value="1"/>
</dbReference>
<feature type="chain" id="PRO_5026679809" evidence="15">
    <location>
        <begin position="28"/>
        <end position="802"/>
    </location>
</feature>
<keyword evidence="17" id="KW-1185">Reference proteome</keyword>
<dbReference type="GO" id="GO:0005886">
    <property type="term" value="C:plasma membrane"/>
    <property type="evidence" value="ECO:0007669"/>
    <property type="project" value="UniProtKB-SubCell"/>
</dbReference>
<dbReference type="GeneID" id="115828184"/>
<organism evidence="17 18">
    <name type="scientific">Chanos chanos</name>
    <name type="common">Milkfish</name>
    <name type="synonym">Mugil chanos</name>
    <dbReference type="NCBI Taxonomy" id="29144"/>
    <lineage>
        <taxon>Eukaryota</taxon>
        <taxon>Metazoa</taxon>
        <taxon>Chordata</taxon>
        <taxon>Craniata</taxon>
        <taxon>Vertebrata</taxon>
        <taxon>Euteleostomi</taxon>
        <taxon>Actinopterygii</taxon>
        <taxon>Neopterygii</taxon>
        <taxon>Teleostei</taxon>
        <taxon>Ostariophysi</taxon>
        <taxon>Gonorynchiformes</taxon>
        <taxon>Chanidae</taxon>
        <taxon>Chanos</taxon>
    </lineage>
</organism>
<dbReference type="FunFam" id="2.60.40.60:FF:000129">
    <property type="entry name" value="protocadherin alpha-C2 isoform X1"/>
    <property type="match status" value="1"/>
</dbReference>
<feature type="domain" description="Cadherin" evidence="16">
    <location>
        <begin position="25"/>
        <end position="131"/>
    </location>
</feature>
<evidence type="ECO:0000256" key="8">
    <source>
        <dbReference type="ARBA" id="ARBA00022889"/>
    </source>
</evidence>
<accession>A0A6J2WUQ3</accession>
<evidence type="ECO:0000313" key="17">
    <source>
        <dbReference type="Proteomes" id="UP000504632"/>
    </source>
</evidence>
<keyword evidence="5 15" id="KW-0732">Signal</keyword>
<feature type="transmembrane region" description="Helical" evidence="14">
    <location>
        <begin position="684"/>
        <end position="712"/>
    </location>
</feature>
<evidence type="ECO:0000256" key="6">
    <source>
        <dbReference type="ARBA" id="ARBA00022737"/>
    </source>
</evidence>
<evidence type="ECO:0000256" key="1">
    <source>
        <dbReference type="ARBA" id="ARBA00003436"/>
    </source>
</evidence>
<reference evidence="18" key="1">
    <citation type="submission" date="2025-08" db="UniProtKB">
        <authorList>
            <consortium name="RefSeq"/>
        </authorList>
    </citation>
    <scope>IDENTIFICATION</scope>
</reference>
<evidence type="ECO:0000256" key="7">
    <source>
        <dbReference type="ARBA" id="ARBA00022837"/>
    </source>
</evidence>
<evidence type="ECO:0000313" key="18">
    <source>
        <dbReference type="RefSeq" id="XP_030647998.1"/>
    </source>
</evidence>
<evidence type="ECO:0000256" key="10">
    <source>
        <dbReference type="ARBA" id="ARBA00023136"/>
    </source>
</evidence>
<evidence type="ECO:0000256" key="5">
    <source>
        <dbReference type="ARBA" id="ARBA00022729"/>
    </source>
</evidence>
<comment type="subcellular location">
    <subcellularLocation>
        <location evidence="2">Cell membrane</location>
        <topology evidence="2">Single-pass type I membrane protein</topology>
    </subcellularLocation>
</comment>
<protein>
    <submittedName>
        <fullName evidence="18">Protocadherin gamma-A11-like</fullName>
    </submittedName>
</protein>
<dbReference type="InterPro" id="IPR050174">
    <property type="entry name" value="Protocadherin/Cadherin-CA"/>
</dbReference>
<dbReference type="InterPro" id="IPR002126">
    <property type="entry name" value="Cadherin-like_dom"/>
</dbReference>
<dbReference type="PRINTS" id="PR00205">
    <property type="entry name" value="CADHERIN"/>
</dbReference>
<dbReference type="OrthoDB" id="6252479at2759"/>
<dbReference type="SMART" id="SM00112">
    <property type="entry name" value="CA"/>
    <property type="match status" value="6"/>
</dbReference>
<keyword evidence="11" id="KW-0325">Glycoprotein</keyword>
<evidence type="ECO:0000256" key="12">
    <source>
        <dbReference type="PROSITE-ProRule" id="PRU00043"/>
    </source>
</evidence>
<dbReference type="InterPro" id="IPR013164">
    <property type="entry name" value="Cadherin_N"/>
</dbReference>
<dbReference type="FunFam" id="2.60.40.60:FF:000007">
    <property type="entry name" value="Protocadherin alpha 2"/>
    <property type="match status" value="1"/>
</dbReference>
<feature type="domain" description="Cadherin" evidence="16">
    <location>
        <begin position="139"/>
        <end position="240"/>
    </location>
</feature>
<dbReference type="PANTHER" id="PTHR24028">
    <property type="entry name" value="CADHERIN-87A"/>
    <property type="match status" value="1"/>
</dbReference>
<evidence type="ECO:0000256" key="14">
    <source>
        <dbReference type="SAM" id="Phobius"/>
    </source>
</evidence>
<feature type="domain" description="Cadherin" evidence="16">
    <location>
        <begin position="345"/>
        <end position="449"/>
    </location>
</feature>
<sequence>MKRKNSFQTWLLFTALALTFSVQSTAGQIRYSIPEETAIGSFIGNIAVDLSLDPERLLWGRARVFTAGGTEYVGLDKEKGHLVVKEVIDREQLCGEVSVCSISFEVILENPMELYRVTVDILDINDNSPVFPRGEIQQEISELAIPGARFSLESAIDPDVGVNTLQKYVLHPTDHFNLNVQSRVDGSKSVEMVLKIPLDREKKTHHYLTLTALDGGNPQRTGTVKIHVVVLDANDNAPVFSHSVYKASVTENAVKGTIVAIVSATDADDSSHHIEYYFDHATASVTSLFSIDSVTGEVRVKGDVDYEKNKQLRIKVKAKDHGGLTDSSELIIDVIDVNDNKPKITIMSFSSAVPEDAALGTIVAMINVKDLDSDENGRISCSIDPDLPFKIESSLPNNYNLVTDSALDREQTQDYNITITAADGGTPSLSSTELLTLKISDVNDHAPQFQQQTYNAYILENNSPSVSIFSVKAADNDWGPNARVSYFIADGDLNGDSLTSYVSINSDSGVIYAVKSFDFEQLKSFKIQVKAQDGGSPPLSSNTTLNIFIQDQNDNAPQILYPVQTSSSVVAEMVPRSADVGYLVTKVVAVDVDSGQNAWLSYKLQKATDRALFEVGAQNGEIRTVRQVTDKDAVKHRLTVVVEDNGQPSRSATVIVNVAVADSFPEVISEFTNFNHDTTYSDNLTFYLILALAVVSVLFIFSLIAIISVKIYRWRQNRLFYKSAPNLPVIPYYPPVYADGTLQRVYNYEMCGTTDSRMSDIKFVRPYSQNTLVNMSRAGTVQREKKEQEEDVDHSLEVRHLA</sequence>
<keyword evidence="9 14" id="KW-1133">Transmembrane helix</keyword>
<keyword evidence="10 14" id="KW-0472">Membrane</keyword>
<dbReference type="PROSITE" id="PS00232">
    <property type="entry name" value="CADHERIN_1"/>
    <property type="match status" value="3"/>
</dbReference>
<dbReference type="PROSITE" id="PS50268">
    <property type="entry name" value="CADHERIN_2"/>
    <property type="match status" value="6"/>
</dbReference>
<evidence type="ECO:0000256" key="3">
    <source>
        <dbReference type="ARBA" id="ARBA00022475"/>
    </source>
</evidence>
<keyword evidence="4 14" id="KW-0812">Transmembrane</keyword>
<dbReference type="GO" id="GO:0009653">
    <property type="term" value="P:anatomical structure morphogenesis"/>
    <property type="evidence" value="ECO:0007669"/>
    <property type="project" value="UniProtKB-ARBA"/>
</dbReference>
<evidence type="ECO:0000259" key="16">
    <source>
        <dbReference type="PROSITE" id="PS50268"/>
    </source>
</evidence>
<evidence type="ECO:0000256" key="13">
    <source>
        <dbReference type="SAM" id="MobiDB-lite"/>
    </source>
</evidence>
<evidence type="ECO:0000256" key="9">
    <source>
        <dbReference type="ARBA" id="ARBA00022989"/>
    </source>
</evidence>
<dbReference type="Pfam" id="PF08266">
    <property type="entry name" value="Cadherin_2"/>
    <property type="match status" value="1"/>
</dbReference>
<dbReference type="FunFam" id="2.60.40.60:FF:000001">
    <property type="entry name" value="Protocadherin alpha 2"/>
    <property type="match status" value="1"/>
</dbReference>
<comment type="function">
    <text evidence="1">Potential calcium-dependent cell-adhesion protein. May be involved in the establishment and maintenance of specific neuronal connections in the brain.</text>
</comment>
<keyword evidence="8" id="KW-0130">Cell adhesion</keyword>
<dbReference type="SUPFAM" id="SSF49313">
    <property type="entry name" value="Cadherin-like"/>
    <property type="match status" value="6"/>
</dbReference>
<dbReference type="Pfam" id="PF16492">
    <property type="entry name" value="Cadherin_C_2"/>
    <property type="match status" value="1"/>
</dbReference>
<evidence type="ECO:0000256" key="2">
    <source>
        <dbReference type="ARBA" id="ARBA00004251"/>
    </source>
</evidence>
<dbReference type="Pfam" id="PF00028">
    <property type="entry name" value="Cadherin"/>
    <property type="match status" value="4"/>
</dbReference>